<keyword evidence="2" id="KW-0812">Transmembrane</keyword>
<dbReference type="Proteomes" id="UP001596321">
    <property type="component" value="Unassembled WGS sequence"/>
</dbReference>
<feature type="transmembrane region" description="Helical" evidence="2">
    <location>
        <begin position="275"/>
        <end position="298"/>
    </location>
</feature>
<comment type="caution">
    <text evidence="3">The sequence shown here is derived from an EMBL/GenBank/DDBJ whole genome shotgun (WGS) entry which is preliminary data.</text>
</comment>
<feature type="transmembrane region" description="Helical" evidence="2">
    <location>
        <begin position="247"/>
        <end position="268"/>
    </location>
</feature>
<keyword evidence="4" id="KW-1185">Reference proteome</keyword>
<protein>
    <recommendedName>
        <fullName evidence="5">Integral membrane protein</fullName>
    </recommendedName>
</protein>
<evidence type="ECO:0000256" key="2">
    <source>
        <dbReference type="SAM" id="Phobius"/>
    </source>
</evidence>
<evidence type="ECO:0000313" key="3">
    <source>
        <dbReference type="EMBL" id="MFC6500131.1"/>
    </source>
</evidence>
<organism evidence="3 4">
    <name type="scientific">Streptomyces plicatus</name>
    <dbReference type="NCBI Taxonomy" id="1922"/>
    <lineage>
        <taxon>Bacteria</taxon>
        <taxon>Bacillati</taxon>
        <taxon>Actinomycetota</taxon>
        <taxon>Actinomycetes</taxon>
        <taxon>Kitasatosporales</taxon>
        <taxon>Streptomycetaceae</taxon>
        <taxon>Streptomyces</taxon>
        <taxon>Streptomyces rochei group</taxon>
    </lineage>
</organism>
<accession>A0ABW1XP40</accession>
<proteinExistence type="predicted"/>
<name>A0ABW1XP40_STRPL</name>
<keyword evidence="2" id="KW-1133">Transmembrane helix</keyword>
<evidence type="ECO:0000256" key="1">
    <source>
        <dbReference type="SAM" id="MobiDB-lite"/>
    </source>
</evidence>
<dbReference type="RefSeq" id="WP_193450462.1">
    <property type="nucleotide sequence ID" value="NZ_BMUJ01000037.1"/>
</dbReference>
<feature type="transmembrane region" description="Helical" evidence="2">
    <location>
        <begin position="391"/>
        <end position="409"/>
    </location>
</feature>
<evidence type="ECO:0008006" key="5">
    <source>
        <dbReference type="Google" id="ProtNLM"/>
    </source>
</evidence>
<feature type="region of interest" description="Disordered" evidence="1">
    <location>
        <begin position="1"/>
        <end position="25"/>
    </location>
</feature>
<evidence type="ECO:0000313" key="4">
    <source>
        <dbReference type="Proteomes" id="UP001596321"/>
    </source>
</evidence>
<reference evidence="4" key="1">
    <citation type="journal article" date="2019" name="Int. J. Syst. Evol. Microbiol.">
        <title>The Global Catalogue of Microorganisms (GCM) 10K type strain sequencing project: providing services to taxonomists for standard genome sequencing and annotation.</title>
        <authorList>
            <consortium name="The Broad Institute Genomics Platform"/>
            <consortium name="The Broad Institute Genome Sequencing Center for Infectious Disease"/>
            <person name="Wu L."/>
            <person name="Ma J."/>
        </authorList>
    </citation>
    <scope>NUCLEOTIDE SEQUENCE [LARGE SCALE GENOMIC DNA]</scope>
    <source>
        <strain evidence="4">JCM 4504</strain>
    </source>
</reference>
<feature type="transmembrane region" description="Helical" evidence="2">
    <location>
        <begin position="44"/>
        <end position="69"/>
    </location>
</feature>
<sequence>MAPTTPAGAPDSDGPGDRSPALSAGERAEYELLRRQASVRHRRARVAGSSVLLLLTLLLAPLAVVAAWVRDTVSDTDRYVATVAPLASAPAVQDALTDRLTDRVVAQVDVKAVTDSLAATLREAGAPPRIVDGAESLEAPLRDAVRSTAEDTVNGVVTSDVFRRAWEGANRRSHAAVVHMLTGEGRGALSTGEGSVLLNVGEVVDQVEARLADAGFDRAAAAIPDSDRTVTLFESEQLDKAQDLMRLLNVVGVWLPVLTTVLAALAVWTAPAHRVMLMATATGVGAMMALLLVALAVVRGAYLDSVPPATLPPDAAATVYDTFVRFLYDSTRTLLVVAVVTALAAFLYGPGRAARAARGTAVRATAAAGRALHRSGVDTGSSGRLLAKHRTWATGAVLTAGALTLLLWNDPTVTTVALVLGITSAALIVMAVLAAAAGPAASSPVPGDAGRRAP</sequence>
<keyword evidence="2" id="KW-0472">Membrane</keyword>
<gene>
    <name evidence="3" type="ORF">ACFQFF_00250</name>
</gene>
<feature type="transmembrane region" description="Helical" evidence="2">
    <location>
        <begin position="415"/>
        <end position="436"/>
    </location>
</feature>
<dbReference type="EMBL" id="JBHSUW010000001">
    <property type="protein sequence ID" value="MFC6500131.1"/>
    <property type="molecule type" value="Genomic_DNA"/>
</dbReference>
<feature type="transmembrane region" description="Helical" evidence="2">
    <location>
        <begin position="330"/>
        <end position="348"/>
    </location>
</feature>